<accession>A0A3R9QSN9</accession>
<dbReference type="AlphaFoldDB" id="A0A3R9QSN9"/>
<organism evidence="1 2">
    <name type="scientific">Candidatus Korarchaeum cryptofilum</name>
    <dbReference type="NCBI Taxonomy" id="498846"/>
    <lineage>
        <taxon>Archaea</taxon>
        <taxon>Thermoproteota</taxon>
        <taxon>Candidatus Korarchaeia</taxon>
        <taxon>Candidatus Korarchaeales</taxon>
        <taxon>Candidatus Korarchaeaceae</taxon>
        <taxon>Candidatus Korarchaeum</taxon>
    </lineage>
</organism>
<evidence type="ECO:0000313" key="2">
    <source>
        <dbReference type="Proteomes" id="UP000278149"/>
    </source>
</evidence>
<protein>
    <submittedName>
        <fullName evidence="1">Uncharacterized protein</fullName>
    </submittedName>
</protein>
<sequence length="60" mass="6841">MLVFIKDGKIKGKIKDGVYSLEILEGKIILSPIKWEESSELRMDLSLEDIDYMIRKGALA</sequence>
<reference evidence="1 2" key="1">
    <citation type="submission" date="2018-10" db="EMBL/GenBank/DDBJ databases">
        <title>Co-occurring genomic capacity for anaerobic methane metabolism and dissimilatory sulfite reduction discovered in the Korarchaeota.</title>
        <authorList>
            <person name="Mckay L.J."/>
            <person name="Dlakic M."/>
            <person name="Fields M.W."/>
            <person name="Delmont T.O."/>
            <person name="Eren A.M."/>
            <person name="Jay Z.J."/>
            <person name="Klingelsmith K.B."/>
            <person name="Rusch D.B."/>
            <person name="Inskeep W.P."/>
        </authorList>
    </citation>
    <scope>NUCLEOTIDE SEQUENCE [LARGE SCALE GENOMIC DNA]</scope>
    <source>
        <strain evidence="1 2">WS</strain>
    </source>
</reference>
<evidence type="ECO:0000313" key="1">
    <source>
        <dbReference type="EMBL" id="RSN69662.1"/>
    </source>
</evidence>
<comment type="caution">
    <text evidence="1">The sequence shown here is derived from an EMBL/GenBank/DDBJ whole genome shotgun (WGS) entry which is preliminary data.</text>
</comment>
<dbReference type="Proteomes" id="UP000278149">
    <property type="component" value="Unassembled WGS sequence"/>
</dbReference>
<name>A0A3R9QSN9_9CREN</name>
<dbReference type="EMBL" id="RCOR01000018">
    <property type="protein sequence ID" value="RSN69662.1"/>
    <property type="molecule type" value="Genomic_DNA"/>
</dbReference>
<gene>
    <name evidence="1" type="ORF">D9Q81_03430</name>
</gene>
<dbReference type="RefSeq" id="WP_125741303.1">
    <property type="nucleotide sequence ID" value="NZ_RCOR01000018.1"/>
</dbReference>
<proteinExistence type="predicted"/>